<organism evidence="2 4">
    <name type="scientific">Candidatus Chlorohelix allophototropha</name>
    <dbReference type="NCBI Taxonomy" id="3003348"/>
    <lineage>
        <taxon>Bacteria</taxon>
        <taxon>Bacillati</taxon>
        <taxon>Chloroflexota</taxon>
        <taxon>Chloroflexia</taxon>
        <taxon>Candidatus Chloroheliales</taxon>
        <taxon>Candidatus Chloroheliaceae</taxon>
        <taxon>Candidatus Chlorohelix</taxon>
    </lineage>
</organism>
<proteinExistence type="predicted"/>
<evidence type="ECO:0000313" key="3">
    <source>
        <dbReference type="EMBL" id="WJW68499.1"/>
    </source>
</evidence>
<dbReference type="EMBL" id="JACATZ010000003">
    <property type="protein sequence ID" value="NWJ48569.1"/>
    <property type="molecule type" value="Genomic_DNA"/>
</dbReference>
<dbReference type="EMBL" id="CP128400">
    <property type="protein sequence ID" value="WJW68499.1"/>
    <property type="molecule type" value="Genomic_DNA"/>
</dbReference>
<keyword evidence="1" id="KW-1133">Transmembrane helix</keyword>
<sequence>MIRSRNYWSYSAGLAIAWAFALILAVLIRGTEKAQSYVYVFFGFWIGWLSTTIARYIYPPPKIWEAKRRQQ</sequence>
<evidence type="ECO:0000313" key="2">
    <source>
        <dbReference type="EMBL" id="NWJ48569.1"/>
    </source>
</evidence>
<evidence type="ECO:0000256" key="1">
    <source>
        <dbReference type="SAM" id="Phobius"/>
    </source>
</evidence>
<keyword evidence="1" id="KW-0812">Transmembrane</keyword>
<dbReference type="Proteomes" id="UP000521676">
    <property type="component" value="Unassembled WGS sequence"/>
</dbReference>
<dbReference type="Proteomes" id="UP001431572">
    <property type="component" value="Chromosome 2"/>
</dbReference>
<gene>
    <name evidence="2" type="ORF">HXX08_22145</name>
    <name evidence="3" type="ORF">OZ401_004113</name>
</gene>
<keyword evidence="5" id="KW-1185">Reference proteome</keyword>
<keyword evidence="1" id="KW-0472">Membrane</keyword>
<reference evidence="3" key="2">
    <citation type="journal article" date="2024" name="Nature">
        <title>Anoxygenic phototroph of the Chloroflexota uses a type I reaction centre.</title>
        <authorList>
            <person name="Tsuji J.M."/>
            <person name="Shaw N.A."/>
            <person name="Nagashima S."/>
            <person name="Venkiteswaran J.J."/>
            <person name="Schiff S.L."/>
            <person name="Watanabe T."/>
            <person name="Fukui M."/>
            <person name="Hanada S."/>
            <person name="Tank M."/>
            <person name="Neufeld J.D."/>
        </authorList>
    </citation>
    <scope>NUCLEOTIDE SEQUENCE</scope>
    <source>
        <strain evidence="3">L227-S17</strain>
    </source>
</reference>
<dbReference type="AlphaFoldDB" id="A0A8T7M8X6"/>
<feature type="transmembrane region" description="Helical" evidence="1">
    <location>
        <begin position="7"/>
        <end position="30"/>
    </location>
</feature>
<evidence type="ECO:0000313" key="5">
    <source>
        <dbReference type="Proteomes" id="UP001431572"/>
    </source>
</evidence>
<name>A0A8T7M8X6_9CHLR</name>
<protein>
    <submittedName>
        <fullName evidence="2">Uncharacterized protein</fullName>
    </submittedName>
</protein>
<accession>A0A8T7M8X6</accession>
<feature type="transmembrane region" description="Helical" evidence="1">
    <location>
        <begin position="36"/>
        <end position="58"/>
    </location>
</feature>
<dbReference type="RefSeq" id="WP_341470405.1">
    <property type="nucleotide sequence ID" value="NZ_CP128400.1"/>
</dbReference>
<evidence type="ECO:0000313" key="4">
    <source>
        <dbReference type="Proteomes" id="UP000521676"/>
    </source>
</evidence>
<reference evidence="2 4" key="1">
    <citation type="submission" date="2020-06" db="EMBL/GenBank/DDBJ databases">
        <title>Anoxygenic phototrophic Chloroflexota member uses a Type I reaction center.</title>
        <authorList>
            <person name="Tsuji J.M."/>
            <person name="Shaw N.A."/>
            <person name="Nagashima S."/>
            <person name="Venkiteswaran J."/>
            <person name="Schiff S.L."/>
            <person name="Hanada S."/>
            <person name="Tank M."/>
            <person name="Neufeld J.D."/>
        </authorList>
    </citation>
    <scope>NUCLEOTIDE SEQUENCE [LARGE SCALE GENOMIC DNA]</scope>
    <source>
        <strain evidence="2">L227-S17</strain>
    </source>
</reference>